<dbReference type="RefSeq" id="WP_011878888.1">
    <property type="nucleotide sequence ID" value="NC_009253.1"/>
</dbReference>
<dbReference type="KEGG" id="drm:Dred_2580"/>
<dbReference type="EMBL" id="CP000612">
    <property type="protein sequence ID" value="ABO51090.1"/>
    <property type="molecule type" value="Genomic_DNA"/>
</dbReference>
<accession>A4J7N7</accession>
<keyword evidence="2" id="KW-1185">Reference proteome</keyword>
<dbReference type="HOGENOM" id="CLU_2915002_0_0_9"/>
<organism evidence="1 2">
    <name type="scientific">Desulforamulus reducens (strain ATCC BAA-1160 / DSM 100696 / MI-1)</name>
    <name type="common">Desulfotomaculum reducens</name>
    <dbReference type="NCBI Taxonomy" id="349161"/>
    <lineage>
        <taxon>Bacteria</taxon>
        <taxon>Bacillati</taxon>
        <taxon>Bacillota</taxon>
        <taxon>Clostridia</taxon>
        <taxon>Eubacteriales</taxon>
        <taxon>Peptococcaceae</taxon>
        <taxon>Desulforamulus</taxon>
    </lineage>
</organism>
<dbReference type="Proteomes" id="UP000001556">
    <property type="component" value="Chromosome"/>
</dbReference>
<reference evidence="1 2" key="1">
    <citation type="submission" date="2007-03" db="EMBL/GenBank/DDBJ databases">
        <title>Complete sequence of Desulfotomaculum reducens MI-1.</title>
        <authorList>
            <consortium name="US DOE Joint Genome Institute"/>
            <person name="Copeland A."/>
            <person name="Lucas S."/>
            <person name="Lapidus A."/>
            <person name="Barry K."/>
            <person name="Detter J.C."/>
            <person name="Glavina del Rio T."/>
            <person name="Hammon N."/>
            <person name="Israni S."/>
            <person name="Dalin E."/>
            <person name="Tice H."/>
            <person name="Pitluck S."/>
            <person name="Sims D."/>
            <person name="Brettin T."/>
            <person name="Bruce D."/>
            <person name="Han C."/>
            <person name="Tapia R."/>
            <person name="Schmutz J."/>
            <person name="Larimer F."/>
            <person name="Land M."/>
            <person name="Hauser L."/>
            <person name="Kyrpides N."/>
            <person name="Kim E."/>
            <person name="Tebo B.M."/>
            <person name="Richardson P."/>
        </authorList>
    </citation>
    <scope>NUCLEOTIDE SEQUENCE [LARGE SCALE GENOMIC DNA]</scope>
    <source>
        <strain evidence="1 2">MI-1</strain>
    </source>
</reference>
<sequence>MSTIEDIALRMEQVEILLGVLIEYGNDMTRNVVESILHTTLDIVSEEVKAAKELITISTNK</sequence>
<dbReference type="AlphaFoldDB" id="A4J7N7"/>
<proteinExistence type="predicted"/>
<name>A4J7N7_DESRM</name>
<gene>
    <name evidence="1" type="ordered locus">Dred_2580</name>
</gene>
<protein>
    <submittedName>
        <fullName evidence="1">Uncharacterized protein</fullName>
    </submittedName>
</protein>
<evidence type="ECO:0000313" key="2">
    <source>
        <dbReference type="Proteomes" id="UP000001556"/>
    </source>
</evidence>
<evidence type="ECO:0000313" key="1">
    <source>
        <dbReference type="EMBL" id="ABO51090.1"/>
    </source>
</evidence>